<dbReference type="EMBL" id="CVRR01000033">
    <property type="protein sequence ID" value="CRL40067.1"/>
    <property type="molecule type" value="Genomic_DNA"/>
</dbReference>
<proteinExistence type="predicted"/>
<sequence>MIHQKIKDLFQSSVEHICSDISDYSVHPDIDFQRNQKLSAQKLISFLVSQGSSSTKVEMLDFWGLDDSSLPTSSALNQQRQKLKPDAMEAVFRHFNSSVMALVPNTLSDDKYRFLAADGSTCTYFSTPCFSSADYYCSPGNSIRGVYSMHLNAFYDLTTHTYTDALIQPVHCKNEFSAFCDMVDRHEVIEGRKNIYIGDRGYCSYNNMAHVLEQNQFFLFRTKDIHSKGLVGNFDFPEEEAFDIDVKVTLVRSHSRKIPVNPGTYRRFVDRASTFDYIAYGSSDTYELAFRIIRFPLSESACECIITNLPRDEFPPERIKKLYHARWSIMPISACHASNYSSHLRQIYRRINSVSPSYRLS</sequence>
<dbReference type="GO" id="GO:0006313">
    <property type="term" value="P:DNA transposition"/>
    <property type="evidence" value="ECO:0007669"/>
    <property type="project" value="InterPro"/>
</dbReference>
<feature type="domain" description="Transposase IS4-like" evidence="1">
    <location>
        <begin position="111"/>
        <end position="329"/>
    </location>
</feature>
<organism evidence="2 3">
    <name type="scientific">Roseburia faecis</name>
    <dbReference type="NCBI Taxonomy" id="301302"/>
    <lineage>
        <taxon>Bacteria</taxon>
        <taxon>Bacillati</taxon>
        <taxon>Bacillota</taxon>
        <taxon>Clostridia</taxon>
        <taxon>Lachnospirales</taxon>
        <taxon>Lachnospiraceae</taxon>
        <taxon>Roseburia</taxon>
    </lineage>
</organism>
<dbReference type="Proteomes" id="UP000049979">
    <property type="component" value="Unassembled WGS sequence"/>
</dbReference>
<dbReference type="GO" id="GO:0003677">
    <property type="term" value="F:DNA binding"/>
    <property type="evidence" value="ECO:0007669"/>
    <property type="project" value="InterPro"/>
</dbReference>
<name>A0A0M6WSB6_9FIRM</name>
<dbReference type="InterPro" id="IPR002559">
    <property type="entry name" value="Transposase_11"/>
</dbReference>
<evidence type="ECO:0000313" key="3">
    <source>
        <dbReference type="Proteomes" id="UP000049979"/>
    </source>
</evidence>
<accession>A0A0M6WSB6</accession>
<keyword evidence="3" id="KW-1185">Reference proteome</keyword>
<dbReference type="GO" id="GO:0004803">
    <property type="term" value="F:transposase activity"/>
    <property type="evidence" value="ECO:0007669"/>
    <property type="project" value="InterPro"/>
</dbReference>
<dbReference type="InterPro" id="IPR012337">
    <property type="entry name" value="RNaseH-like_sf"/>
</dbReference>
<evidence type="ECO:0000313" key="2">
    <source>
        <dbReference type="EMBL" id="CRL40067.1"/>
    </source>
</evidence>
<evidence type="ECO:0000259" key="1">
    <source>
        <dbReference type="Pfam" id="PF01609"/>
    </source>
</evidence>
<dbReference type="Pfam" id="PF01609">
    <property type="entry name" value="DDE_Tnp_1"/>
    <property type="match status" value="1"/>
</dbReference>
<gene>
    <name evidence="2" type="ORF">M72_08201</name>
</gene>
<dbReference type="SUPFAM" id="SSF53098">
    <property type="entry name" value="Ribonuclease H-like"/>
    <property type="match status" value="1"/>
</dbReference>
<dbReference type="AlphaFoldDB" id="A0A0M6WSB6"/>
<protein>
    <recommendedName>
        <fullName evidence="1">Transposase IS4-like domain-containing protein</fullName>
    </recommendedName>
</protein>
<reference evidence="3" key="1">
    <citation type="submission" date="2015-05" db="EMBL/GenBank/DDBJ databases">
        <authorList>
            <consortium name="Pathogen Informatics"/>
        </authorList>
    </citation>
    <scope>NUCLEOTIDE SEQUENCE [LARGE SCALE GENOMIC DNA]</scope>
    <source>
        <strain evidence="3">M72</strain>
    </source>
</reference>
<dbReference type="RefSeq" id="WP_082413878.1">
    <property type="nucleotide sequence ID" value="NZ_CP173697.1"/>
</dbReference>